<protein>
    <submittedName>
        <fullName evidence="2">Uncharacterized protein</fullName>
    </submittedName>
</protein>
<feature type="region of interest" description="Disordered" evidence="1">
    <location>
        <begin position="21"/>
        <end position="42"/>
    </location>
</feature>
<comment type="caution">
    <text evidence="2">The sequence shown here is derived from an EMBL/GenBank/DDBJ whole genome shotgun (WGS) entry which is preliminary data.</text>
</comment>
<name>J9FNH4_9ZZZZ</name>
<dbReference type="AlphaFoldDB" id="J9FNH4"/>
<dbReference type="EMBL" id="AMCI01005500">
    <property type="protein sequence ID" value="EJW96003.1"/>
    <property type="molecule type" value="Genomic_DNA"/>
</dbReference>
<accession>J9FNH4</accession>
<sequence length="66" mass="7237">MRRKLHNTGVSVNATTVEAKSATMKAIPRGTSIRPSMPLKKNKGTKLTTMINVELRIGIRTSREAS</sequence>
<evidence type="ECO:0000313" key="2">
    <source>
        <dbReference type="EMBL" id="EJW96003.1"/>
    </source>
</evidence>
<proteinExistence type="predicted"/>
<reference evidence="2" key="1">
    <citation type="journal article" date="2012" name="PLoS ONE">
        <title>Gene sets for utilization of primary and secondary nutrition supplies in the distal gut of endangered iberian lynx.</title>
        <authorList>
            <person name="Alcaide M."/>
            <person name="Messina E."/>
            <person name="Richter M."/>
            <person name="Bargiela R."/>
            <person name="Peplies J."/>
            <person name="Huws S.A."/>
            <person name="Newbold C.J."/>
            <person name="Golyshin P.N."/>
            <person name="Simon M.A."/>
            <person name="Lopez G."/>
            <person name="Yakimov M.M."/>
            <person name="Ferrer M."/>
        </authorList>
    </citation>
    <scope>NUCLEOTIDE SEQUENCE</scope>
</reference>
<organism evidence="2">
    <name type="scientific">gut metagenome</name>
    <dbReference type="NCBI Taxonomy" id="749906"/>
    <lineage>
        <taxon>unclassified sequences</taxon>
        <taxon>metagenomes</taxon>
        <taxon>organismal metagenomes</taxon>
    </lineage>
</organism>
<gene>
    <name evidence="2" type="ORF">EVA_15890</name>
</gene>
<evidence type="ECO:0000256" key="1">
    <source>
        <dbReference type="SAM" id="MobiDB-lite"/>
    </source>
</evidence>